<comment type="caution">
    <text evidence="1">The sequence shown here is derived from an EMBL/GenBank/DDBJ whole genome shotgun (WGS) entry which is preliminary data.</text>
</comment>
<gene>
    <name evidence="1" type="ORF">E0L93_03210</name>
</gene>
<sequence length="697" mass="75565">MVRCLWGREGDRKTWRGVALLWFAVVPIFVLGSGASGAQSGERLTNLSHLDFLRDSVDPPEQEGHTTYRIQEEPEIGVLWTYAEPDELGEYRRIGGGSYDPETNTYSQGAYNTDDMTRAAIVYIRHWQQTGSEESREAAYELLRGVAYMQTLSPAERRGNFVLWMQPDGTLNPSAEPKELPDPSDSGPSYWLARGIWAFGEGYEAFEEEDPGFAAFLKDRMRLALDALERQVLVNYGETRMLDGREVPAWLIFDGADASSEAVYGLAAYVRATGDARARRDLEMLAEGIALMREEGSPGEWPFGAILPWAQSRSVWHGWGDQMSGALFRAGAILGDEKLVATAVGEVGTFTPHLLVQGGADQGWLPAPVDRAQIAYGADATLQNLLAAAETTGKDSFRQLAGIAAGWYFGNNRAGVRMYDPKTGRTFDGLEADGRINRNSGAESTIHGLLSMLALDANPDVREQALGGERREQVTWRLVEAEAGRLKGQARVVTPEEPWTGESLWSGGAYVELAPGGSVTVEAELPARDRYRVLPVFDRLKAPPRAAGTRHKLGAVPAGVVWHGGAGEQGISAREGYLDIGNTGSGKTVGPGTVEVLSAHVGSRPARLDALLLQPEVERLVLVGEERVQALLRSWSGERRIERLDLGSCGPVTAYAYDAQGGLVETAVGTGGTADAPVVPGGFTYVVCKAIEKKRSK</sequence>
<organism evidence="1 2">
    <name type="scientific">Rubrobacter taiwanensis</name>
    <dbReference type="NCBI Taxonomy" id="185139"/>
    <lineage>
        <taxon>Bacteria</taxon>
        <taxon>Bacillati</taxon>
        <taxon>Actinomycetota</taxon>
        <taxon>Rubrobacteria</taxon>
        <taxon>Rubrobacterales</taxon>
        <taxon>Rubrobacteraceae</taxon>
        <taxon>Rubrobacter</taxon>
    </lineage>
</organism>
<protein>
    <recommendedName>
        <fullName evidence="3">D-glucuronyl C5-epimerase C-terminal domain-containing protein</fullName>
    </recommendedName>
</protein>
<reference evidence="1 2" key="1">
    <citation type="submission" date="2019-03" db="EMBL/GenBank/DDBJ databases">
        <title>Whole genome sequence of a novel Rubrobacter taiwanensis strain, isolated from Yellowstone National Park.</title>
        <authorList>
            <person name="Freed S."/>
            <person name="Ramaley R.F."/>
            <person name="Kyndt J.A."/>
        </authorList>
    </citation>
    <scope>NUCLEOTIDE SEQUENCE [LARGE SCALE GENOMIC DNA]</scope>
    <source>
        <strain evidence="1 2">Yellowstone</strain>
    </source>
</reference>
<evidence type="ECO:0008006" key="3">
    <source>
        <dbReference type="Google" id="ProtNLM"/>
    </source>
</evidence>
<proteinExistence type="predicted"/>
<name>A0A4R1BQT0_9ACTN</name>
<dbReference type="Proteomes" id="UP000295244">
    <property type="component" value="Unassembled WGS sequence"/>
</dbReference>
<dbReference type="AlphaFoldDB" id="A0A4R1BQT0"/>
<dbReference type="OrthoDB" id="7540161at2"/>
<evidence type="ECO:0000313" key="2">
    <source>
        <dbReference type="Proteomes" id="UP000295244"/>
    </source>
</evidence>
<accession>A0A4R1BQT0</accession>
<dbReference type="EMBL" id="SKBU01000006">
    <property type="protein sequence ID" value="TCJ19971.1"/>
    <property type="molecule type" value="Genomic_DNA"/>
</dbReference>
<dbReference type="GO" id="GO:0005975">
    <property type="term" value="P:carbohydrate metabolic process"/>
    <property type="evidence" value="ECO:0007669"/>
    <property type="project" value="InterPro"/>
</dbReference>
<keyword evidence="2" id="KW-1185">Reference proteome</keyword>
<dbReference type="SUPFAM" id="SSF48208">
    <property type="entry name" value="Six-hairpin glycosidases"/>
    <property type="match status" value="1"/>
</dbReference>
<evidence type="ECO:0000313" key="1">
    <source>
        <dbReference type="EMBL" id="TCJ19971.1"/>
    </source>
</evidence>
<dbReference type="InterPro" id="IPR008928">
    <property type="entry name" value="6-hairpin_glycosidase_sf"/>
</dbReference>
<dbReference type="RefSeq" id="WP_132688369.1">
    <property type="nucleotide sequence ID" value="NZ_SKBU01000006.1"/>
</dbReference>